<evidence type="ECO:0000313" key="1">
    <source>
        <dbReference type="EMBL" id="KAK4430796.1"/>
    </source>
</evidence>
<sequence length="243" mass="27345">MFSGNTEGIRRFIGSRAQSSVMARRTADWVFAALGRSTRHYWPRRRHLPSSRCNHLTLLPDDKVCSLLNTDGVSWNEGLVRDTFPDHDASTILQVPVRGQRTTDRLVWHYGIHGRFSVRSAYELALRKWGRSGDSTARTKERNDWSFLWSTHIPPKVQLFSSRVCNEAIPGAVNLRKMVDGDVVGMPEVHGGRGGHPPSTVPLHLRETRMGSFPPAMEGPSQPMWLQLNNGYEFSPRTGGSTL</sequence>
<accession>A0AAE1YID5</accession>
<name>A0AAE1YID5_9LAMI</name>
<proteinExistence type="predicted"/>
<organism evidence="1 2">
    <name type="scientific">Sesamum alatum</name>
    <dbReference type="NCBI Taxonomy" id="300844"/>
    <lineage>
        <taxon>Eukaryota</taxon>
        <taxon>Viridiplantae</taxon>
        <taxon>Streptophyta</taxon>
        <taxon>Embryophyta</taxon>
        <taxon>Tracheophyta</taxon>
        <taxon>Spermatophyta</taxon>
        <taxon>Magnoliopsida</taxon>
        <taxon>eudicotyledons</taxon>
        <taxon>Gunneridae</taxon>
        <taxon>Pentapetalae</taxon>
        <taxon>asterids</taxon>
        <taxon>lamiids</taxon>
        <taxon>Lamiales</taxon>
        <taxon>Pedaliaceae</taxon>
        <taxon>Sesamum</taxon>
    </lineage>
</organism>
<comment type="caution">
    <text evidence="1">The sequence shown here is derived from an EMBL/GenBank/DDBJ whole genome shotgun (WGS) entry which is preliminary data.</text>
</comment>
<dbReference type="Proteomes" id="UP001293254">
    <property type="component" value="Unassembled WGS sequence"/>
</dbReference>
<evidence type="ECO:0000313" key="2">
    <source>
        <dbReference type="Proteomes" id="UP001293254"/>
    </source>
</evidence>
<protein>
    <submittedName>
        <fullName evidence="1">Uncharacterized protein</fullName>
    </submittedName>
</protein>
<keyword evidence="2" id="KW-1185">Reference proteome</keyword>
<dbReference type="AlphaFoldDB" id="A0AAE1YID5"/>
<dbReference type="EMBL" id="JACGWO010000003">
    <property type="protein sequence ID" value="KAK4430796.1"/>
    <property type="molecule type" value="Genomic_DNA"/>
</dbReference>
<gene>
    <name evidence="1" type="ORF">Salat_0841300</name>
</gene>
<reference evidence="1" key="1">
    <citation type="submission" date="2020-06" db="EMBL/GenBank/DDBJ databases">
        <authorList>
            <person name="Li T."/>
            <person name="Hu X."/>
            <person name="Zhang T."/>
            <person name="Song X."/>
            <person name="Zhang H."/>
            <person name="Dai N."/>
            <person name="Sheng W."/>
            <person name="Hou X."/>
            <person name="Wei L."/>
        </authorList>
    </citation>
    <scope>NUCLEOTIDE SEQUENCE</scope>
    <source>
        <strain evidence="1">3651</strain>
        <tissue evidence="1">Leaf</tissue>
    </source>
</reference>
<reference evidence="1" key="2">
    <citation type="journal article" date="2024" name="Plant">
        <title>Genomic evolution and insights into agronomic trait innovations of Sesamum species.</title>
        <authorList>
            <person name="Miao H."/>
            <person name="Wang L."/>
            <person name="Qu L."/>
            <person name="Liu H."/>
            <person name="Sun Y."/>
            <person name="Le M."/>
            <person name="Wang Q."/>
            <person name="Wei S."/>
            <person name="Zheng Y."/>
            <person name="Lin W."/>
            <person name="Duan Y."/>
            <person name="Cao H."/>
            <person name="Xiong S."/>
            <person name="Wang X."/>
            <person name="Wei L."/>
            <person name="Li C."/>
            <person name="Ma Q."/>
            <person name="Ju M."/>
            <person name="Zhao R."/>
            <person name="Li G."/>
            <person name="Mu C."/>
            <person name="Tian Q."/>
            <person name="Mei H."/>
            <person name="Zhang T."/>
            <person name="Gao T."/>
            <person name="Zhang H."/>
        </authorList>
    </citation>
    <scope>NUCLEOTIDE SEQUENCE</scope>
    <source>
        <strain evidence="1">3651</strain>
    </source>
</reference>